<evidence type="ECO:0000256" key="2">
    <source>
        <dbReference type="SAM" id="Phobius"/>
    </source>
</evidence>
<evidence type="ECO:0000259" key="3">
    <source>
        <dbReference type="Pfam" id="PF03703"/>
    </source>
</evidence>
<evidence type="ECO:0000313" key="5">
    <source>
        <dbReference type="Proteomes" id="UP000706333"/>
    </source>
</evidence>
<sequence length="219" mass="24342">MSHDDFAVEPIRGLPERPPEGEEILWQGRPDAWRLAVESLNLYWVALYFVLFFGWRALVAGAEVPFWEAVRIGSPFLVMGAVACGLLWLIALIQARTTVYTVTNRRVAMRIGAALTVTLNLPYRWVGEANLDLRQGGTGTIALNLIGETRLSYLNTWPHVRPWYMKRTQPALRCIPDAERVARILSEAAQSRLAEPAVRKVAPASPARESAAATPVPAE</sequence>
<accession>A0A934WK35</accession>
<keyword evidence="2" id="KW-0472">Membrane</keyword>
<protein>
    <recommendedName>
        <fullName evidence="3">YdbS-like PH domain-containing protein</fullName>
    </recommendedName>
</protein>
<feature type="transmembrane region" description="Helical" evidence="2">
    <location>
        <begin position="42"/>
        <end position="64"/>
    </location>
</feature>
<dbReference type="InterPro" id="IPR005182">
    <property type="entry name" value="YdbS-like_PH"/>
</dbReference>
<keyword evidence="2" id="KW-1133">Transmembrane helix</keyword>
<dbReference type="NCBIfam" id="NF040894">
    <property type="entry name" value="puhB_PGC"/>
    <property type="match status" value="1"/>
</dbReference>
<gene>
    <name evidence="4" type="ORF">CCR87_15375</name>
</gene>
<evidence type="ECO:0000256" key="1">
    <source>
        <dbReference type="SAM" id="MobiDB-lite"/>
    </source>
</evidence>
<keyword evidence="5" id="KW-1185">Reference proteome</keyword>
<feature type="domain" description="YdbS-like PH" evidence="3">
    <location>
        <begin position="96"/>
        <end position="184"/>
    </location>
</feature>
<feature type="region of interest" description="Disordered" evidence="1">
    <location>
        <begin position="194"/>
        <end position="219"/>
    </location>
</feature>
<name>A0A934WK35_9RHOB</name>
<dbReference type="EMBL" id="NHSD01000320">
    <property type="protein sequence ID" value="MBK5928696.1"/>
    <property type="molecule type" value="Genomic_DNA"/>
</dbReference>
<dbReference type="RefSeq" id="WP_201158456.1">
    <property type="nucleotide sequence ID" value="NZ_NHSD01000320.1"/>
</dbReference>
<feature type="transmembrane region" description="Helical" evidence="2">
    <location>
        <begin position="76"/>
        <end position="95"/>
    </location>
</feature>
<reference evidence="4" key="1">
    <citation type="submission" date="2017-05" db="EMBL/GenBank/DDBJ databases">
        <authorList>
            <person name="Imhoff J.F."/>
            <person name="Rahn T."/>
            <person name="Kuenzel S."/>
            <person name="Neulinger S.C."/>
        </authorList>
    </citation>
    <scope>NUCLEOTIDE SEQUENCE</scope>
    <source>
        <strain evidence="4">LMG 28126</strain>
    </source>
</reference>
<comment type="caution">
    <text evidence="4">The sequence shown here is derived from an EMBL/GenBank/DDBJ whole genome shotgun (WGS) entry which is preliminary data.</text>
</comment>
<feature type="compositionally biased region" description="Low complexity" evidence="1">
    <location>
        <begin position="202"/>
        <end position="213"/>
    </location>
</feature>
<dbReference type="InterPro" id="IPR054839">
    <property type="entry name" value="puhB_PGC"/>
</dbReference>
<reference evidence="4" key="2">
    <citation type="journal article" date="2020" name="Microorganisms">
        <title>Osmotic Adaptation and Compatible Solute Biosynthesis of Phototrophic Bacteria as Revealed from Genome Analyses.</title>
        <authorList>
            <person name="Imhoff J.F."/>
            <person name="Rahn T."/>
            <person name="Kunzel S."/>
            <person name="Keller A."/>
            <person name="Neulinger S.C."/>
        </authorList>
    </citation>
    <scope>NUCLEOTIDE SEQUENCE</scope>
    <source>
        <strain evidence="4">LMG 28126</strain>
    </source>
</reference>
<proteinExistence type="predicted"/>
<keyword evidence="2" id="KW-0812">Transmembrane</keyword>
<organism evidence="4 5">
    <name type="scientific">Rhodobaculum claviforme</name>
    <dbReference type="NCBI Taxonomy" id="1549854"/>
    <lineage>
        <taxon>Bacteria</taxon>
        <taxon>Pseudomonadati</taxon>
        <taxon>Pseudomonadota</taxon>
        <taxon>Alphaproteobacteria</taxon>
        <taxon>Rhodobacterales</taxon>
        <taxon>Paracoccaceae</taxon>
        <taxon>Rhodobaculum</taxon>
    </lineage>
</organism>
<dbReference type="Proteomes" id="UP000706333">
    <property type="component" value="Unassembled WGS sequence"/>
</dbReference>
<dbReference type="Pfam" id="PF03703">
    <property type="entry name" value="bPH_2"/>
    <property type="match status" value="1"/>
</dbReference>
<evidence type="ECO:0000313" key="4">
    <source>
        <dbReference type="EMBL" id="MBK5928696.1"/>
    </source>
</evidence>
<dbReference type="AlphaFoldDB" id="A0A934WK35"/>